<dbReference type="Proteomes" id="UP000499080">
    <property type="component" value="Unassembled WGS sequence"/>
</dbReference>
<dbReference type="EMBL" id="BGPR01000124">
    <property type="protein sequence ID" value="GBL96859.1"/>
    <property type="molecule type" value="Genomic_DNA"/>
</dbReference>
<evidence type="ECO:0000313" key="2">
    <source>
        <dbReference type="Proteomes" id="UP000499080"/>
    </source>
</evidence>
<sequence>QNCFSVPDVNISYLFFISPQNGSLVSIKRALTTQPCSPKVQRRNFPLWVNASETVQEIAQPRPRNKHINKVARLSLCLLQDPPPATG</sequence>
<organism evidence="1 2">
    <name type="scientific">Araneus ventricosus</name>
    <name type="common">Orbweaver spider</name>
    <name type="synonym">Epeira ventricosa</name>
    <dbReference type="NCBI Taxonomy" id="182803"/>
    <lineage>
        <taxon>Eukaryota</taxon>
        <taxon>Metazoa</taxon>
        <taxon>Ecdysozoa</taxon>
        <taxon>Arthropoda</taxon>
        <taxon>Chelicerata</taxon>
        <taxon>Arachnida</taxon>
        <taxon>Araneae</taxon>
        <taxon>Araneomorphae</taxon>
        <taxon>Entelegynae</taxon>
        <taxon>Araneoidea</taxon>
        <taxon>Araneidae</taxon>
        <taxon>Araneus</taxon>
    </lineage>
</organism>
<protein>
    <submittedName>
        <fullName evidence="1">BarH-like 1 homeobox protein</fullName>
    </submittedName>
</protein>
<dbReference type="OrthoDB" id="10580402at2759"/>
<dbReference type="GO" id="GO:0003677">
    <property type="term" value="F:DNA binding"/>
    <property type="evidence" value="ECO:0007669"/>
    <property type="project" value="UniProtKB-KW"/>
</dbReference>
<feature type="non-terminal residue" evidence="1">
    <location>
        <position position="1"/>
    </location>
</feature>
<name>A0A4Y2BYH8_ARAVE</name>
<keyword evidence="2" id="KW-1185">Reference proteome</keyword>
<reference evidence="1 2" key="1">
    <citation type="journal article" date="2019" name="Sci. Rep.">
        <title>Orb-weaving spider Araneus ventricosus genome elucidates the spidroin gene catalogue.</title>
        <authorList>
            <person name="Kono N."/>
            <person name="Nakamura H."/>
            <person name="Ohtoshi R."/>
            <person name="Moran D.A.P."/>
            <person name="Shinohara A."/>
            <person name="Yoshida Y."/>
            <person name="Fujiwara M."/>
            <person name="Mori M."/>
            <person name="Tomita M."/>
            <person name="Arakawa K."/>
        </authorList>
    </citation>
    <scope>NUCLEOTIDE SEQUENCE [LARGE SCALE GENOMIC DNA]</scope>
</reference>
<evidence type="ECO:0000313" key="1">
    <source>
        <dbReference type="EMBL" id="GBL96859.1"/>
    </source>
</evidence>
<keyword evidence="1" id="KW-0238">DNA-binding</keyword>
<accession>A0A4Y2BYH8</accession>
<comment type="caution">
    <text evidence="1">The sequence shown here is derived from an EMBL/GenBank/DDBJ whole genome shotgun (WGS) entry which is preliminary data.</text>
</comment>
<keyword evidence="1" id="KW-0371">Homeobox</keyword>
<dbReference type="AlphaFoldDB" id="A0A4Y2BYH8"/>
<gene>
    <name evidence="1" type="primary">BARHL1_1</name>
    <name evidence="1" type="ORF">AVEN_118975_1</name>
</gene>
<proteinExistence type="predicted"/>